<gene>
    <name evidence="6" type="ORF">TIFTF001_019839</name>
</gene>
<accession>A0AA88ATD2</accession>
<feature type="binding site" evidence="4">
    <location>
        <position position="416"/>
    </location>
    <ligand>
        <name>Mn(2+)</name>
        <dbReference type="ChEBI" id="CHEBI:29035"/>
        <label>2</label>
    </ligand>
</feature>
<comment type="similarity">
    <text evidence="1">Belongs to the peptidase M20 family.</text>
</comment>
<feature type="binding site" evidence="4">
    <location>
        <position position="195"/>
    </location>
    <ligand>
        <name>Mn(2+)</name>
        <dbReference type="ChEBI" id="CHEBI:29035"/>
        <label>2</label>
    </ligand>
</feature>
<evidence type="ECO:0000256" key="4">
    <source>
        <dbReference type="PIRSR" id="PIRSR005962-1"/>
    </source>
</evidence>
<feature type="binding site" evidence="4">
    <location>
        <position position="218"/>
    </location>
    <ligand>
        <name>Mn(2+)</name>
        <dbReference type="ChEBI" id="CHEBI:29035"/>
        <label>2</label>
    </ligand>
</feature>
<evidence type="ECO:0000259" key="5">
    <source>
        <dbReference type="Pfam" id="PF07687"/>
    </source>
</evidence>
<dbReference type="GO" id="GO:0010179">
    <property type="term" value="F:IAA-Ala conjugate hydrolase activity"/>
    <property type="evidence" value="ECO:0007669"/>
    <property type="project" value="TreeGrafter"/>
</dbReference>
<dbReference type="Gene3D" id="3.40.630.10">
    <property type="entry name" value="Zn peptidases"/>
    <property type="match status" value="2"/>
</dbReference>
<dbReference type="PANTHER" id="PTHR11014:SF171">
    <property type="entry name" value="IAA-AMINO ACID HYDROLASE ILR1-LIKE 4-RELATED"/>
    <property type="match status" value="1"/>
</dbReference>
<evidence type="ECO:0000256" key="2">
    <source>
        <dbReference type="ARBA" id="ARBA00022801"/>
    </source>
</evidence>
<feature type="binding site" evidence="4">
    <location>
        <position position="163"/>
    </location>
    <ligand>
        <name>Mn(2+)</name>
        <dbReference type="ChEBI" id="CHEBI:29035"/>
        <label>2</label>
    </ligand>
</feature>
<dbReference type="InterPro" id="IPR036264">
    <property type="entry name" value="Bact_exopeptidase_dim_dom"/>
</dbReference>
<dbReference type="InterPro" id="IPR002933">
    <property type="entry name" value="Peptidase_M20"/>
</dbReference>
<dbReference type="SUPFAM" id="SSF53187">
    <property type="entry name" value="Zn-dependent exopeptidases"/>
    <property type="match status" value="1"/>
</dbReference>
<dbReference type="AlphaFoldDB" id="A0AA88ATD2"/>
<dbReference type="Gene3D" id="3.30.70.360">
    <property type="match status" value="1"/>
</dbReference>
<dbReference type="PANTHER" id="PTHR11014">
    <property type="entry name" value="PEPTIDASE M20 FAMILY MEMBER"/>
    <property type="match status" value="1"/>
</dbReference>
<feature type="domain" description="Peptidase M20 dimerisation" evidence="5">
    <location>
        <begin position="232"/>
        <end position="330"/>
    </location>
</feature>
<evidence type="ECO:0000313" key="7">
    <source>
        <dbReference type="Proteomes" id="UP001187192"/>
    </source>
</evidence>
<keyword evidence="3 4" id="KW-0464">Manganese</keyword>
<proteinExistence type="inferred from homology"/>
<dbReference type="FunFam" id="3.30.70.360:FF:000001">
    <property type="entry name" value="N-acetyldiaminopimelate deacetylase"/>
    <property type="match status" value="1"/>
</dbReference>
<reference evidence="6" key="1">
    <citation type="submission" date="2023-07" db="EMBL/GenBank/DDBJ databases">
        <title>draft genome sequence of fig (Ficus carica).</title>
        <authorList>
            <person name="Takahashi T."/>
            <person name="Nishimura K."/>
        </authorList>
    </citation>
    <scope>NUCLEOTIDE SEQUENCE</scope>
</reference>
<evidence type="ECO:0000313" key="6">
    <source>
        <dbReference type="EMBL" id="GMN50686.1"/>
    </source>
</evidence>
<organism evidence="6 7">
    <name type="scientific">Ficus carica</name>
    <name type="common">Common fig</name>
    <dbReference type="NCBI Taxonomy" id="3494"/>
    <lineage>
        <taxon>Eukaryota</taxon>
        <taxon>Viridiplantae</taxon>
        <taxon>Streptophyta</taxon>
        <taxon>Embryophyta</taxon>
        <taxon>Tracheophyta</taxon>
        <taxon>Spermatophyta</taxon>
        <taxon>Magnoliopsida</taxon>
        <taxon>eudicotyledons</taxon>
        <taxon>Gunneridae</taxon>
        <taxon>Pentapetalae</taxon>
        <taxon>rosids</taxon>
        <taxon>fabids</taxon>
        <taxon>Rosales</taxon>
        <taxon>Moraceae</taxon>
        <taxon>Ficeae</taxon>
        <taxon>Ficus</taxon>
    </lineage>
</organism>
<feature type="binding site" evidence="4">
    <location>
        <position position="161"/>
    </location>
    <ligand>
        <name>Mn(2+)</name>
        <dbReference type="ChEBI" id="CHEBI:29035"/>
        <label>2</label>
    </ligand>
</feature>
<dbReference type="GO" id="GO:0009850">
    <property type="term" value="P:auxin metabolic process"/>
    <property type="evidence" value="ECO:0007669"/>
    <property type="project" value="TreeGrafter"/>
</dbReference>
<protein>
    <recommendedName>
        <fullName evidence="5">Peptidase M20 dimerisation domain-containing protein</fullName>
    </recommendedName>
</protein>
<dbReference type="GO" id="GO:0005783">
    <property type="term" value="C:endoplasmic reticulum"/>
    <property type="evidence" value="ECO:0007669"/>
    <property type="project" value="TreeGrafter"/>
</dbReference>
<dbReference type="GO" id="GO:0046872">
    <property type="term" value="F:metal ion binding"/>
    <property type="evidence" value="ECO:0007669"/>
    <property type="project" value="UniProtKB-KW"/>
</dbReference>
<evidence type="ECO:0000256" key="1">
    <source>
        <dbReference type="ARBA" id="ARBA00006153"/>
    </source>
</evidence>
<name>A0AA88ATD2_FICCA</name>
<keyword evidence="2" id="KW-0378">Hydrolase</keyword>
<comment type="cofactor">
    <cofactor evidence="4">
        <name>Mn(2+)</name>
        <dbReference type="ChEBI" id="CHEBI:29035"/>
    </cofactor>
    <text evidence="4">The Mn(2+) ion enhances activity.</text>
</comment>
<dbReference type="EMBL" id="BTGU01000034">
    <property type="protein sequence ID" value="GMN50686.1"/>
    <property type="molecule type" value="Genomic_DNA"/>
</dbReference>
<keyword evidence="4" id="KW-0479">Metal-binding</keyword>
<dbReference type="InterPro" id="IPR011650">
    <property type="entry name" value="Peptidase_M20_dimer"/>
</dbReference>
<dbReference type="PIRSF" id="PIRSF005962">
    <property type="entry name" value="Pept_M20D_amidohydro"/>
    <property type="match status" value="1"/>
</dbReference>
<dbReference type="Pfam" id="PF07687">
    <property type="entry name" value="M20_dimer"/>
    <property type="match status" value="1"/>
</dbReference>
<dbReference type="SUPFAM" id="SSF55031">
    <property type="entry name" value="Bacterial exopeptidase dimerisation domain"/>
    <property type="match status" value="1"/>
</dbReference>
<dbReference type="Pfam" id="PF01546">
    <property type="entry name" value="Peptidase_M20"/>
    <property type="match status" value="1"/>
</dbReference>
<dbReference type="Proteomes" id="UP001187192">
    <property type="component" value="Unassembled WGS sequence"/>
</dbReference>
<comment type="caution">
    <text evidence="6">The sequence shown here is derived from an EMBL/GenBank/DDBJ whole genome shotgun (WGS) entry which is preliminary data.</text>
</comment>
<evidence type="ECO:0000256" key="3">
    <source>
        <dbReference type="ARBA" id="ARBA00023211"/>
    </source>
</evidence>
<keyword evidence="7" id="KW-1185">Reference proteome</keyword>
<dbReference type="InterPro" id="IPR017439">
    <property type="entry name" value="Amidohydrolase"/>
</dbReference>
<sequence>MEAQSSLERRVTQATAPKRRVRVHRACKHPWLSSSNGSLCFSLLFRFLRHHHQPVKFLDLARRPELFDEMVGIRSKIHENPELGYEEFETGKLIRDELDKMGIPYTYPVAETGVVGFVGAGLPPFVALRADMDALAIQAHGLIRFFYVKRVWSGSPRVYACGHDAHVAMLLGAANILQQHRTSPRIAGRRCRCKEDSRCRSTGECWRHLRLACQYRVHNWLGILGGCPVLAGAGSFKTVISGKGGHAAMPQHTIDPILAASKVIISLQHLVSREADPLDLLVVTVATFQGGGAFDVISDSVTIGGTFRAFSKESFIQLKQRIEEVITRQASVRRCNATVIFSSDGEKHFYFVTINDKRLHENFQNVAEQMLGTKSIKEMKPEMGAEDFSFYQEVIPGYLLYVGMANDKKGPFADGHSPFFRVNEDVLLYGAALHASLAAKYLLEHQPEPPSSKGTSHDELISALSSYY</sequence>